<evidence type="ECO:0000313" key="5">
    <source>
        <dbReference type="EMBL" id="MFL4470056.1"/>
    </source>
</evidence>
<keyword evidence="6" id="KW-1185">Reference proteome</keyword>
<dbReference type="InterPro" id="IPR009057">
    <property type="entry name" value="Homeodomain-like_sf"/>
</dbReference>
<dbReference type="InterPro" id="IPR020449">
    <property type="entry name" value="Tscrpt_reg_AraC-type_HTH"/>
</dbReference>
<dbReference type="SUPFAM" id="SSF46689">
    <property type="entry name" value="Homeodomain-like"/>
    <property type="match status" value="1"/>
</dbReference>
<keyword evidence="3" id="KW-0804">Transcription</keyword>
<sequence>MMADRPRAYCFFQDIEPRPPLDAVFDRDYLLYAASGALRVAVARDGWLLPPSFAAWVPANTPISVDIDNPVTTCSVLTSPRFCVSLPDTPTVFQMSPMARQMIQYCKDWGPDAPQPPEAEPFFLTLLNVCAGLVRKSLDVKRPTATDPVLRRAIDLTDVRLAGTITAGEVAHGVGLSERSMQRRFREDVGMTWSETLTRLRMIRSIQLLAHDDLSIIQIAGESGFSSLSAFNRAFRSFAGSTPSEFRKVLKE</sequence>
<dbReference type="Pfam" id="PF12833">
    <property type="entry name" value="HTH_18"/>
    <property type="match status" value="1"/>
</dbReference>
<name>A0ABW8USH8_9RHOB</name>
<dbReference type="CDD" id="cd06124">
    <property type="entry name" value="cupin_NimR-like_N"/>
    <property type="match status" value="1"/>
</dbReference>
<evidence type="ECO:0000313" key="6">
    <source>
        <dbReference type="Proteomes" id="UP001627408"/>
    </source>
</evidence>
<evidence type="ECO:0000256" key="2">
    <source>
        <dbReference type="ARBA" id="ARBA00023125"/>
    </source>
</evidence>
<dbReference type="Gene3D" id="1.10.10.60">
    <property type="entry name" value="Homeodomain-like"/>
    <property type="match status" value="1"/>
</dbReference>
<evidence type="ECO:0000256" key="3">
    <source>
        <dbReference type="ARBA" id="ARBA00023163"/>
    </source>
</evidence>
<dbReference type="PANTHER" id="PTHR11019">
    <property type="entry name" value="HTH-TYPE TRANSCRIPTIONAL REGULATOR NIMR"/>
    <property type="match status" value="1"/>
</dbReference>
<accession>A0ABW8USH8</accession>
<dbReference type="InterPro" id="IPR018060">
    <property type="entry name" value="HTH_AraC"/>
</dbReference>
<evidence type="ECO:0000256" key="1">
    <source>
        <dbReference type="ARBA" id="ARBA00023015"/>
    </source>
</evidence>
<organism evidence="5 6">
    <name type="scientific">Tateyamaria armeniaca</name>
    <dbReference type="NCBI Taxonomy" id="2518930"/>
    <lineage>
        <taxon>Bacteria</taxon>
        <taxon>Pseudomonadati</taxon>
        <taxon>Pseudomonadota</taxon>
        <taxon>Alphaproteobacteria</taxon>
        <taxon>Rhodobacterales</taxon>
        <taxon>Roseobacteraceae</taxon>
        <taxon>Tateyamaria</taxon>
    </lineage>
</organism>
<keyword evidence="1" id="KW-0805">Transcription regulation</keyword>
<proteinExistence type="predicted"/>
<comment type="caution">
    <text evidence="5">The sequence shown here is derived from an EMBL/GenBank/DDBJ whole genome shotgun (WGS) entry which is preliminary data.</text>
</comment>
<dbReference type="SMART" id="SM00342">
    <property type="entry name" value="HTH_ARAC"/>
    <property type="match status" value="1"/>
</dbReference>
<gene>
    <name evidence="5" type="ORF">ACERZ8_09335</name>
</gene>
<protein>
    <submittedName>
        <fullName evidence="5">Helix-turn-helix domain-containing protein</fullName>
    </submittedName>
</protein>
<reference evidence="5 6" key="1">
    <citation type="submission" date="2024-08" db="EMBL/GenBank/DDBJ databases">
        <title>Tateyamaria sp. nov., isolated from marine algae.</title>
        <authorList>
            <person name="Choi B.J."/>
            <person name="Kim J.M."/>
            <person name="Lee J.K."/>
            <person name="Choi D.G."/>
            <person name="Bayburt H."/>
            <person name="Baek J.H."/>
            <person name="Han D.M."/>
            <person name="Jeon C.O."/>
        </authorList>
    </citation>
    <scope>NUCLEOTIDE SEQUENCE [LARGE SCALE GENOMIC DNA]</scope>
    <source>
        <strain evidence="5 6">KMU-156</strain>
    </source>
</reference>
<dbReference type="RefSeq" id="WP_407591928.1">
    <property type="nucleotide sequence ID" value="NZ_JBHDIY010000002.1"/>
</dbReference>
<feature type="domain" description="HTH araC/xylS-type" evidence="4">
    <location>
        <begin position="151"/>
        <end position="249"/>
    </location>
</feature>
<dbReference type="PROSITE" id="PS01124">
    <property type="entry name" value="HTH_ARAC_FAMILY_2"/>
    <property type="match status" value="1"/>
</dbReference>
<evidence type="ECO:0000259" key="4">
    <source>
        <dbReference type="PROSITE" id="PS01124"/>
    </source>
</evidence>
<dbReference type="PRINTS" id="PR00032">
    <property type="entry name" value="HTHARAC"/>
</dbReference>
<dbReference type="PANTHER" id="PTHR11019:SF190">
    <property type="entry name" value="ARAC-FAMILY REGULATORY PROTEIN"/>
    <property type="match status" value="1"/>
</dbReference>
<dbReference type="EMBL" id="JBHDIY010000002">
    <property type="protein sequence ID" value="MFL4470056.1"/>
    <property type="molecule type" value="Genomic_DNA"/>
</dbReference>
<dbReference type="Proteomes" id="UP001627408">
    <property type="component" value="Unassembled WGS sequence"/>
</dbReference>
<keyword evidence="2" id="KW-0238">DNA-binding</keyword>